<dbReference type="EMBL" id="RKHO01000001">
    <property type="protein sequence ID" value="ROR89694.1"/>
    <property type="molecule type" value="Genomic_DNA"/>
</dbReference>
<dbReference type="PRINTS" id="PR00419">
    <property type="entry name" value="ADXRDTASE"/>
</dbReference>
<dbReference type="SUPFAM" id="SSF51905">
    <property type="entry name" value="FAD/NAD(P)-binding domain"/>
    <property type="match status" value="1"/>
</dbReference>
<dbReference type="Gene3D" id="3.90.660.10">
    <property type="match status" value="1"/>
</dbReference>
<dbReference type="Pfam" id="PF07103">
    <property type="entry name" value="DUF1365"/>
    <property type="match status" value="1"/>
</dbReference>
<evidence type="ECO:0000313" key="2">
    <source>
        <dbReference type="EMBL" id="ROR89694.1"/>
    </source>
</evidence>
<sequence length="691" mass="75855">MSRPTPDRVAVVGSGVAGLMAAHVLTRGGSRVTLYEADSRLGGHADTHDVETGDPRVGRIGVDTGFIVHNHRTYPHLLRLFDELGVATQESEMSMSVRSDARVDRQGGLEYAGALGASGLFPTWRHAFRPAYLRMLVEIPRFHRMARRLLDDTDRTASRATSVADDGETLGAFLDRGQFTPLFRTHFMESLVACVWSCDPAVALEYPARYLFSFLRHHGMLGVFGSPTWRTVSGGSREYVTRVAAGLAEVRTGTKVTAVAETATGVGVTDGNGAVEAYDAVVIATHPHQALAVLADPTPVQREVLEAMPYSPNTAQLHTDTSVLPRLPRARASWNYLRRPSAQDRTVTVTYDMTRLMRLPVPADGTRYLVTLGGTDLVDQDLVLDTMQYEHPIYTPASVAAQRRLPECDTDRVVLAGAYHGWGFHEDGARSGVEAARRLGVEWGTEQGSTPPVEPPREPTAYATTIRHTRRRPFRRSFEHRSTTWLVDLDHVPAPAGPGGVLGSFEARDHLGDPAGTLKGNVEHFLRLQGVEPDGGRIVMAANARALGHCFNPISVFWCHRRDGALAAVVVEVHNTYGERHAYLVHPDAQGRARTEKQMYVSPFHGTDGWYDVAVPVPTDRLHVAVTLHTDDGATFSASLDGERTSTSTLRAAPAALRHTVLIHVHGLWLWARRLGVRPRPEHPRQEGVTR</sequence>
<dbReference type="PANTHER" id="PTHR42923:SF17">
    <property type="entry name" value="AMINE OXIDASE DOMAIN-CONTAINING PROTEIN"/>
    <property type="match status" value="1"/>
</dbReference>
<keyword evidence="3" id="KW-1185">Reference proteome</keyword>
<feature type="domain" description="Amine oxidase" evidence="1">
    <location>
        <begin position="16"/>
        <end position="439"/>
    </location>
</feature>
<reference evidence="2 3" key="1">
    <citation type="submission" date="2018-11" db="EMBL/GenBank/DDBJ databases">
        <title>Sequencing the genomes of 1000 actinobacteria strains.</title>
        <authorList>
            <person name="Klenk H.-P."/>
        </authorList>
    </citation>
    <scope>NUCLEOTIDE SEQUENCE [LARGE SCALE GENOMIC DNA]</scope>
    <source>
        <strain evidence="2 3">DSM 12652</strain>
    </source>
</reference>
<dbReference type="InterPro" id="IPR002937">
    <property type="entry name" value="Amino_oxidase"/>
</dbReference>
<dbReference type="InterPro" id="IPR050464">
    <property type="entry name" value="Zeta_carotene_desat/Oxidored"/>
</dbReference>
<dbReference type="InterPro" id="IPR036188">
    <property type="entry name" value="FAD/NAD-bd_sf"/>
</dbReference>
<dbReference type="RefSeq" id="WP_123388980.1">
    <property type="nucleotide sequence ID" value="NZ_RKHO01000001.1"/>
</dbReference>
<dbReference type="Pfam" id="PF01593">
    <property type="entry name" value="Amino_oxidase"/>
    <property type="match status" value="1"/>
</dbReference>
<organism evidence="2 3">
    <name type="scientific">Nocardioides aurantiacus</name>
    <dbReference type="NCBI Taxonomy" id="86796"/>
    <lineage>
        <taxon>Bacteria</taxon>
        <taxon>Bacillati</taxon>
        <taxon>Actinomycetota</taxon>
        <taxon>Actinomycetes</taxon>
        <taxon>Propionibacteriales</taxon>
        <taxon>Nocardioidaceae</taxon>
        <taxon>Nocardioides</taxon>
    </lineage>
</organism>
<dbReference type="OrthoDB" id="20837at2"/>
<evidence type="ECO:0000259" key="1">
    <source>
        <dbReference type="Pfam" id="PF01593"/>
    </source>
</evidence>
<dbReference type="Gene3D" id="3.50.50.60">
    <property type="entry name" value="FAD/NAD(P)-binding domain"/>
    <property type="match status" value="1"/>
</dbReference>
<comment type="caution">
    <text evidence="2">The sequence shown here is derived from an EMBL/GenBank/DDBJ whole genome shotgun (WGS) entry which is preliminary data.</text>
</comment>
<dbReference type="GO" id="GO:0016491">
    <property type="term" value="F:oxidoreductase activity"/>
    <property type="evidence" value="ECO:0007669"/>
    <property type="project" value="InterPro"/>
</dbReference>
<gene>
    <name evidence="2" type="ORF">EDD33_0523</name>
</gene>
<proteinExistence type="predicted"/>
<dbReference type="Gene3D" id="1.10.405.10">
    <property type="entry name" value="Guanine Nucleotide Dissociation Inhibitor, domain 1"/>
    <property type="match status" value="1"/>
</dbReference>
<name>A0A3N2CQU1_9ACTN</name>
<dbReference type="Proteomes" id="UP000281738">
    <property type="component" value="Unassembled WGS sequence"/>
</dbReference>
<accession>A0A3N2CQU1</accession>
<dbReference type="AlphaFoldDB" id="A0A3N2CQU1"/>
<evidence type="ECO:0000313" key="3">
    <source>
        <dbReference type="Proteomes" id="UP000281738"/>
    </source>
</evidence>
<protein>
    <submittedName>
        <fullName evidence="2">Putative NAD/FAD-binding protein</fullName>
    </submittedName>
</protein>
<dbReference type="PANTHER" id="PTHR42923">
    <property type="entry name" value="PROTOPORPHYRINOGEN OXIDASE"/>
    <property type="match status" value="1"/>
</dbReference>
<dbReference type="InterPro" id="IPR010775">
    <property type="entry name" value="DUF1365"/>
</dbReference>